<dbReference type="PROSITE" id="PS00455">
    <property type="entry name" value="AMP_BINDING"/>
    <property type="match status" value="1"/>
</dbReference>
<name>A0ABM1YHB2_AEDAL</name>
<comment type="subcellular location">
    <subcellularLocation>
        <location evidence="2">Peroxisome</location>
    </subcellularLocation>
</comment>
<accession>A0ABM1YHB2</accession>
<keyword evidence="8" id="KW-0560">Oxidoreductase</keyword>
<evidence type="ECO:0000256" key="11">
    <source>
        <dbReference type="ARBA" id="ARBA00023223"/>
    </source>
</evidence>
<evidence type="ECO:0000259" key="14">
    <source>
        <dbReference type="Pfam" id="PF00501"/>
    </source>
</evidence>
<reference evidence="17" key="1">
    <citation type="journal article" date="2015" name="Proc. Natl. Acad. Sci. U.S.A.">
        <title>Genome sequence of the Asian Tiger mosquito, Aedes albopictus, reveals insights into its biology, genetics, and evolution.</title>
        <authorList>
            <person name="Chen X.G."/>
            <person name="Jiang X."/>
            <person name="Gu J."/>
            <person name="Xu M."/>
            <person name="Wu Y."/>
            <person name="Deng Y."/>
            <person name="Zhang C."/>
            <person name="Bonizzoni M."/>
            <person name="Dermauw W."/>
            <person name="Vontas J."/>
            <person name="Armbruster P."/>
            <person name="Huang X."/>
            <person name="Yang Y."/>
            <person name="Zhang H."/>
            <person name="He W."/>
            <person name="Peng H."/>
            <person name="Liu Y."/>
            <person name="Wu K."/>
            <person name="Chen J."/>
            <person name="Lirakis M."/>
            <person name="Topalis P."/>
            <person name="Van Leeuwen T."/>
            <person name="Hall A.B."/>
            <person name="Jiang X."/>
            <person name="Thorpe C."/>
            <person name="Mueller R.L."/>
            <person name="Sun C."/>
            <person name="Waterhouse R.M."/>
            <person name="Yan G."/>
            <person name="Tu Z.J."/>
            <person name="Fang X."/>
            <person name="James A.A."/>
        </authorList>
    </citation>
    <scope>NUCLEOTIDE SEQUENCE [LARGE SCALE GENOMIC DNA]</scope>
    <source>
        <strain evidence="17">Foshan</strain>
    </source>
</reference>
<dbReference type="Pfam" id="PF13193">
    <property type="entry name" value="AMP-binding_C"/>
    <property type="match status" value="1"/>
</dbReference>
<dbReference type="Pfam" id="PF00501">
    <property type="entry name" value="AMP-binding"/>
    <property type="match status" value="1"/>
</dbReference>
<dbReference type="InterPro" id="IPR045851">
    <property type="entry name" value="AMP-bd_C_sf"/>
</dbReference>
<keyword evidence="11" id="KW-0455">Luminescence</keyword>
<evidence type="ECO:0000256" key="2">
    <source>
        <dbReference type="ARBA" id="ARBA00004275"/>
    </source>
</evidence>
<keyword evidence="6" id="KW-0067">ATP-binding</keyword>
<evidence type="ECO:0000313" key="16">
    <source>
        <dbReference type="EnsemblMetazoa" id="AALFPA23_009144.P12543"/>
    </source>
</evidence>
<dbReference type="InterPro" id="IPR020845">
    <property type="entry name" value="AMP-binding_CS"/>
</dbReference>
<evidence type="ECO:0000256" key="1">
    <source>
        <dbReference type="ARBA" id="ARBA00001946"/>
    </source>
</evidence>
<comment type="cofactor">
    <cofactor evidence="1">
        <name>Mg(2+)</name>
        <dbReference type="ChEBI" id="CHEBI:18420"/>
    </cofactor>
</comment>
<dbReference type="CDD" id="cd05911">
    <property type="entry name" value="Firefly_Luc_like"/>
    <property type="match status" value="1"/>
</dbReference>
<dbReference type="SUPFAM" id="SSF56801">
    <property type="entry name" value="Acetyl-CoA synthetase-like"/>
    <property type="match status" value="1"/>
</dbReference>
<evidence type="ECO:0000256" key="7">
    <source>
        <dbReference type="ARBA" id="ARBA00022842"/>
    </source>
</evidence>
<keyword evidence="7" id="KW-0460">Magnesium</keyword>
<evidence type="ECO:0000256" key="5">
    <source>
        <dbReference type="ARBA" id="ARBA00019043"/>
    </source>
</evidence>
<proteinExistence type="inferred from homology"/>
<dbReference type="PANTHER" id="PTHR24096:SF423">
    <property type="entry name" value="GM05240P"/>
    <property type="match status" value="1"/>
</dbReference>
<dbReference type="EnsemblMetazoa" id="AALFPA23_009144.R12543">
    <property type="protein sequence ID" value="AALFPA23_009144.P12543"/>
    <property type="gene ID" value="AALFPA23_009144"/>
</dbReference>
<evidence type="ECO:0000256" key="12">
    <source>
        <dbReference type="ARBA" id="ARBA00023262"/>
    </source>
</evidence>
<dbReference type="Gene3D" id="3.40.50.980">
    <property type="match status" value="2"/>
</dbReference>
<feature type="domain" description="AMP-dependent synthetase/ligase" evidence="14">
    <location>
        <begin position="33"/>
        <end position="396"/>
    </location>
</feature>
<dbReference type="Gene3D" id="2.30.38.10">
    <property type="entry name" value="Luciferase, Domain 3"/>
    <property type="match status" value="1"/>
</dbReference>
<dbReference type="InterPro" id="IPR000873">
    <property type="entry name" value="AMP-dep_synth/lig_dom"/>
</dbReference>
<evidence type="ECO:0000259" key="15">
    <source>
        <dbReference type="Pfam" id="PF13193"/>
    </source>
</evidence>
<feature type="domain" description="AMP-binding enzyme C-terminal" evidence="15">
    <location>
        <begin position="447"/>
        <end position="523"/>
    </location>
</feature>
<evidence type="ECO:0000313" key="17">
    <source>
        <dbReference type="Proteomes" id="UP000069940"/>
    </source>
</evidence>
<comment type="similarity">
    <text evidence="3">Belongs to the ATP-dependent AMP-binding enzyme family.</text>
</comment>
<evidence type="ECO:0000256" key="6">
    <source>
        <dbReference type="ARBA" id="ARBA00022840"/>
    </source>
</evidence>
<dbReference type="GeneID" id="109400026"/>
<protein>
    <recommendedName>
        <fullName evidence="5">Luciferin 4-monooxygenase</fullName>
        <ecNumber evidence="4">1.13.12.7</ecNumber>
    </recommendedName>
</protein>
<comment type="catalytic activity">
    <reaction evidence="13">
        <text>firefly D-luciferin + ATP + O2 = firefly oxyluciferin + hnu + AMP + CO2 + diphosphate</text>
        <dbReference type="Rhea" id="RHEA:10732"/>
        <dbReference type="ChEBI" id="CHEBI:15379"/>
        <dbReference type="ChEBI" id="CHEBI:16526"/>
        <dbReference type="ChEBI" id="CHEBI:16792"/>
        <dbReference type="ChEBI" id="CHEBI:30212"/>
        <dbReference type="ChEBI" id="CHEBI:30616"/>
        <dbReference type="ChEBI" id="CHEBI:33019"/>
        <dbReference type="ChEBI" id="CHEBI:58038"/>
        <dbReference type="ChEBI" id="CHEBI:456215"/>
        <dbReference type="EC" id="1.13.12.7"/>
    </reaction>
</comment>
<dbReference type="Gene3D" id="3.30.300.30">
    <property type="match status" value="1"/>
</dbReference>
<evidence type="ECO:0000256" key="10">
    <source>
        <dbReference type="ARBA" id="ARBA00023140"/>
    </source>
</evidence>
<evidence type="ECO:0000256" key="4">
    <source>
        <dbReference type="ARBA" id="ARBA00012532"/>
    </source>
</evidence>
<dbReference type="InterPro" id="IPR025110">
    <property type="entry name" value="AMP-bd_C"/>
</dbReference>
<dbReference type="Proteomes" id="UP000069940">
    <property type="component" value="Unassembled WGS sequence"/>
</dbReference>
<dbReference type="EC" id="1.13.12.7" evidence="4"/>
<keyword evidence="6" id="KW-0547">Nucleotide-binding</keyword>
<reference evidence="16" key="2">
    <citation type="submission" date="2025-05" db="UniProtKB">
        <authorList>
            <consortium name="EnsemblMetazoa"/>
        </authorList>
    </citation>
    <scope>IDENTIFICATION</scope>
    <source>
        <strain evidence="16">Foshan</strain>
    </source>
</reference>
<keyword evidence="9" id="KW-0503">Monooxygenase</keyword>
<dbReference type="RefSeq" id="XP_019931251.3">
    <property type="nucleotide sequence ID" value="XM_020075692.3"/>
</dbReference>
<evidence type="ECO:0000256" key="9">
    <source>
        <dbReference type="ARBA" id="ARBA00023033"/>
    </source>
</evidence>
<keyword evidence="17" id="KW-1185">Reference proteome</keyword>
<organism evidence="16 17">
    <name type="scientific">Aedes albopictus</name>
    <name type="common">Asian tiger mosquito</name>
    <name type="synonym">Stegomyia albopicta</name>
    <dbReference type="NCBI Taxonomy" id="7160"/>
    <lineage>
        <taxon>Eukaryota</taxon>
        <taxon>Metazoa</taxon>
        <taxon>Ecdysozoa</taxon>
        <taxon>Arthropoda</taxon>
        <taxon>Hexapoda</taxon>
        <taxon>Insecta</taxon>
        <taxon>Pterygota</taxon>
        <taxon>Neoptera</taxon>
        <taxon>Endopterygota</taxon>
        <taxon>Diptera</taxon>
        <taxon>Nematocera</taxon>
        <taxon>Culicoidea</taxon>
        <taxon>Culicidae</taxon>
        <taxon>Culicinae</taxon>
        <taxon>Aedini</taxon>
        <taxon>Aedes</taxon>
        <taxon>Stegomyia</taxon>
    </lineage>
</organism>
<evidence type="ECO:0000256" key="8">
    <source>
        <dbReference type="ARBA" id="ARBA00023002"/>
    </source>
</evidence>
<evidence type="ECO:0000256" key="3">
    <source>
        <dbReference type="ARBA" id="ARBA00006432"/>
    </source>
</evidence>
<evidence type="ECO:0000256" key="13">
    <source>
        <dbReference type="ARBA" id="ARBA00048497"/>
    </source>
</evidence>
<keyword evidence="12" id="KW-0599">Photoprotein</keyword>
<sequence>MSHSEDYIFYGGQLKSNIHCGCSSLGALIIQRLKEHGNEVAFIDAVSGRTMTFQQILECSTSVASRMKHYGLGKTSIIGIMSENRLEYSIAAFATIFVGGILIPLNPSYTPTELKHVLNLTKPQTIFTSTRACGTLKSAMSGDSSIKFIVSFDNEVDEPSVKPFGEFLKSDTRESIIPDPVILKNDVAIMVLSSGTTGLPKAVQLTHFNVMTVVAYMREDPRYNELSVPIRLLGLLPFYHVYGFMLMLNVCCNRYSMVVLPRFEPDLLLRSIQDHKVTMANLVPPLVVFLAKHPSVEQYDLSSLQAVLCGAAPLSMDIELQVVRRLPHIQNIRVGYGMSEASLGVISKINGKPGTVGRVHKTTWVKVVDIESGKALGPYQVGEICIKGPLVMKGYYKNEQATRETIDSDGWLHSGDTGYFDDEGDFFIVDRIKDLIKYKGYQVAPAEVEDILLSHRKIRDAAVVGIPDEDSGELPAAFVVLQEGEQLSVADVQRFVASKLSPQKHLRGGVYFLQEIPKTGSGKILRRELRDRFLGKKKSKL</sequence>
<keyword evidence="10" id="KW-0576">Peroxisome</keyword>
<dbReference type="PANTHER" id="PTHR24096">
    <property type="entry name" value="LONG-CHAIN-FATTY-ACID--COA LIGASE"/>
    <property type="match status" value="1"/>
</dbReference>